<dbReference type="PANTHER" id="PTHR34322:SF2">
    <property type="entry name" value="TRANSPOSASE IS200-LIKE DOMAIN-CONTAINING PROTEIN"/>
    <property type="match status" value="1"/>
</dbReference>
<dbReference type="GO" id="GO:0006313">
    <property type="term" value="P:DNA transposition"/>
    <property type="evidence" value="ECO:0007669"/>
    <property type="project" value="InterPro"/>
</dbReference>
<comment type="caution">
    <text evidence="2">The sequence shown here is derived from an EMBL/GenBank/DDBJ whole genome shotgun (WGS) entry which is preliminary data.</text>
</comment>
<dbReference type="GO" id="GO:0004803">
    <property type="term" value="F:transposase activity"/>
    <property type="evidence" value="ECO:0007669"/>
    <property type="project" value="InterPro"/>
</dbReference>
<name>A0A1G2V873_9BACT</name>
<dbReference type="PANTHER" id="PTHR34322">
    <property type="entry name" value="TRANSPOSASE, Y1_TNP DOMAIN-CONTAINING"/>
    <property type="match status" value="1"/>
</dbReference>
<dbReference type="InterPro" id="IPR036515">
    <property type="entry name" value="Transposase_17_sf"/>
</dbReference>
<protein>
    <recommendedName>
        <fullName evidence="1">Transposase IS200-like domain-containing protein</fullName>
    </recommendedName>
</protein>
<dbReference type="Gene3D" id="3.30.70.1290">
    <property type="entry name" value="Transposase IS200-like"/>
    <property type="match status" value="1"/>
</dbReference>
<dbReference type="SUPFAM" id="SSF143422">
    <property type="entry name" value="Transposase IS200-like"/>
    <property type="match status" value="1"/>
</dbReference>
<proteinExistence type="predicted"/>
<dbReference type="EMBL" id="MHWZ01000012">
    <property type="protein sequence ID" value="OHB17842.1"/>
    <property type="molecule type" value="Genomic_DNA"/>
</dbReference>
<dbReference type="AlphaFoldDB" id="A0A1G2V873"/>
<sequence length="221" mass="26752">MSIRKVPLVQDEYYHIYSRGNSKREIFHDRNDYERFKKLLYLANSDKNFRLETIKNVYEVERGNRLVSIGAYCQMPNHFHIIIKQNGESGASKFMQKLLTAYTMYYNIRYERTGSLFEGKFKAEHLGNDRYLKYVFSYIHLNPVKLIYPDWKEDGLGDKKRVLNFLNKYAYSSFLDYLGENRPEKAILNRREFPNYFPSKRHFENEILDWINYNNETKLRE</sequence>
<reference evidence="2 3" key="1">
    <citation type="journal article" date="2016" name="Nat. Commun.">
        <title>Thousands of microbial genomes shed light on interconnected biogeochemical processes in an aquifer system.</title>
        <authorList>
            <person name="Anantharaman K."/>
            <person name="Brown C.T."/>
            <person name="Hug L.A."/>
            <person name="Sharon I."/>
            <person name="Castelle C.J."/>
            <person name="Probst A.J."/>
            <person name="Thomas B.C."/>
            <person name="Singh A."/>
            <person name="Wilkins M.J."/>
            <person name="Karaoz U."/>
            <person name="Brodie E.L."/>
            <person name="Williams K.H."/>
            <person name="Hubbard S.S."/>
            <person name="Banfield J.F."/>
        </authorList>
    </citation>
    <scope>NUCLEOTIDE SEQUENCE [LARGE SCALE GENOMIC DNA]</scope>
</reference>
<dbReference type="InterPro" id="IPR002686">
    <property type="entry name" value="Transposase_17"/>
</dbReference>
<dbReference type="Proteomes" id="UP000176868">
    <property type="component" value="Unassembled WGS sequence"/>
</dbReference>
<dbReference type="SMART" id="SM01321">
    <property type="entry name" value="Y1_Tnp"/>
    <property type="match status" value="1"/>
</dbReference>
<organism evidence="2 3">
    <name type="scientific">Candidatus Zambryskibacteria bacterium RIFOXYD2_FULL_43_10</name>
    <dbReference type="NCBI Taxonomy" id="1802782"/>
    <lineage>
        <taxon>Bacteria</taxon>
        <taxon>Candidatus Zambryskiibacteriota</taxon>
    </lineage>
</organism>
<evidence type="ECO:0000313" key="3">
    <source>
        <dbReference type="Proteomes" id="UP000176868"/>
    </source>
</evidence>
<evidence type="ECO:0000313" key="2">
    <source>
        <dbReference type="EMBL" id="OHB17842.1"/>
    </source>
</evidence>
<accession>A0A1G2V873</accession>
<feature type="domain" description="Transposase IS200-like" evidence="1">
    <location>
        <begin position="9"/>
        <end position="142"/>
    </location>
</feature>
<gene>
    <name evidence="2" type="ORF">A2544_01515</name>
</gene>
<dbReference type="GO" id="GO:0003677">
    <property type="term" value="F:DNA binding"/>
    <property type="evidence" value="ECO:0007669"/>
    <property type="project" value="InterPro"/>
</dbReference>
<evidence type="ECO:0000259" key="1">
    <source>
        <dbReference type="SMART" id="SM01321"/>
    </source>
</evidence>
<dbReference type="Pfam" id="PF01797">
    <property type="entry name" value="Y1_Tnp"/>
    <property type="match status" value="1"/>
</dbReference>